<reference evidence="10 12" key="1">
    <citation type="submission" date="2017-02" db="EMBL/GenBank/DDBJ databases">
        <title>Draft genome sequence of Moraxella caviae CCUG 355 type strain.</title>
        <authorList>
            <person name="Engstrom-Jakobsson H."/>
            <person name="Salva-Serra F."/>
            <person name="Thorell K."/>
            <person name="Gonzales-Siles L."/>
            <person name="Karlsson R."/>
            <person name="Boulund F."/>
            <person name="Engstrand L."/>
            <person name="Moore E."/>
        </authorList>
    </citation>
    <scope>NUCLEOTIDE SEQUENCE [LARGE SCALE GENOMIC DNA]</scope>
    <source>
        <strain evidence="10 12">CCUG 355</strain>
    </source>
</reference>
<dbReference type="OrthoDB" id="9776227at2"/>
<keyword evidence="6 9" id="KW-1133">Transmembrane helix</keyword>
<dbReference type="Proteomes" id="UP000255279">
    <property type="component" value="Unassembled WGS sequence"/>
</dbReference>
<evidence type="ECO:0000313" key="10">
    <source>
        <dbReference type="EMBL" id="OOR89416.1"/>
    </source>
</evidence>
<accession>A0A1T0A0X3</accession>
<organism evidence="10 12">
    <name type="scientific">Moraxella caviae</name>
    <dbReference type="NCBI Taxonomy" id="34060"/>
    <lineage>
        <taxon>Bacteria</taxon>
        <taxon>Pseudomonadati</taxon>
        <taxon>Pseudomonadota</taxon>
        <taxon>Gammaproteobacteria</taxon>
        <taxon>Moraxellales</taxon>
        <taxon>Moraxellaceae</taxon>
        <taxon>Moraxella</taxon>
    </lineage>
</organism>
<proteinExistence type="inferred from homology"/>
<sequence length="373" mass="40950">MKTMILPRYVMRAALLAMLGAVVGLWLLQTVFAYLSELDNVNDSYTAMDALHYMLYRSPYFLVQFIPTGALLGAVVGLGLLANHSELTSMRAAGLSLYKIIGWTMIPAVLFVLIALGVNQFVLPIANQKAEIIKSHIQDDKITSVHGYWSVVPRDGGQDVVYISYADSDGKLGETKRYRLDEASNLTAALRADSGIYQHQTNQANQIKSNANAGEYTWQLQGVDEVQISTAGVSRAHDDDRLLSLPIAPTDVHLLTKEPEDMSLTDLYAHGQLMQHQDSRSLRHEVAFWQKLLSPFAVLSLVLVASSFVFGSLRSQGLGLRIVLALLTGLLFSYLTDLTGFIALAAGISPLLMALLPIVISTLAGVYLLKRRQ</sequence>
<feature type="transmembrane region" description="Helical" evidence="9">
    <location>
        <begin position="61"/>
        <end position="83"/>
    </location>
</feature>
<dbReference type="GO" id="GO:0055085">
    <property type="term" value="P:transmembrane transport"/>
    <property type="evidence" value="ECO:0007669"/>
    <property type="project" value="InterPro"/>
</dbReference>
<evidence type="ECO:0000256" key="3">
    <source>
        <dbReference type="ARBA" id="ARBA00007725"/>
    </source>
</evidence>
<dbReference type="EMBL" id="UGQE01000001">
    <property type="protein sequence ID" value="STZ09860.1"/>
    <property type="molecule type" value="Genomic_DNA"/>
</dbReference>
<dbReference type="AlphaFoldDB" id="A0A1T0A0X3"/>
<comment type="similarity">
    <text evidence="3">Belongs to the LptF/LptG family.</text>
</comment>
<evidence type="ECO:0000313" key="13">
    <source>
        <dbReference type="Proteomes" id="UP000255279"/>
    </source>
</evidence>
<keyword evidence="7 9" id="KW-0472">Membrane</keyword>
<evidence type="ECO:0000313" key="12">
    <source>
        <dbReference type="Proteomes" id="UP000190435"/>
    </source>
</evidence>
<dbReference type="Pfam" id="PF03739">
    <property type="entry name" value="LptF_LptG"/>
    <property type="match status" value="1"/>
</dbReference>
<keyword evidence="5 9" id="KW-0812">Transmembrane</keyword>
<dbReference type="InterPro" id="IPR030923">
    <property type="entry name" value="LptG"/>
</dbReference>
<comment type="function">
    <text evidence="1">Part of the ABC transporter complex LptBFG involved in the translocation of lipopolysaccharide (LPS) from the inner membrane to the outer membrane.</text>
</comment>
<feature type="transmembrane region" description="Helical" evidence="9">
    <location>
        <begin position="341"/>
        <end position="369"/>
    </location>
</feature>
<dbReference type="RefSeq" id="WP_078276786.1">
    <property type="nucleotide sequence ID" value="NZ_CAACXO010000062.1"/>
</dbReference>
<keyword evidence="12" id="KW-1185">Reference proteome</keyword>
<comment type="subunit">
    <text evidence="8">Component of the lipopolysaccharide transport and assembly complex. The LptBFG transporter is composed of two ATP-binding proteins (LptB) and two transmembrane proteins (LptF and LptG).</text>
</comment>
<dbReference type="Proteomes" id="UP000190435">
    <property type="component" value="Unassembled WGS sequence"/>
</dbReference>
<dbReference type="STRING" id="34060.B0181_06975"/>
<protein>
    <submittedName>
        <fullName evidence="10">LPS export ABC transporter permease LptG</fullName>
    </submittedName>
    <submittedName>
        <fullName evidence="11">Lipopolysaccharide export system permease protein lptG</fullName>
    </submittedName>
</protein>
<dbReference type="GO" id="GO:0043190">
    <property type="term" value="C:ATP-binding cassette (ABC) transporter complex"/>
    <property type="evidence" value="ECO:0007669"/>
    <property type="project" value="InterPro"/>
</dbReference>
<evidence type="ECO:0000256" key="8">
    <source>
        <dbReference type="ARBA" id="ARBA00026081"/>
    </source>
</evidence>
<keyword evidence="4" id="KW-1003">Cell membrane</keyword>
<evidence type="ECO:0000256" key="7">
    <source>
        <dbReference type="ARBA" id="ARBA00023136"/>
    </source>
</evidence>
<name>A0A1T0A0X3_9GAMM</name>
<feature type="transmembrane region" description="Helical" evidence="9">
    <location>
        <begin position="318"/>
        <end position="335"/>
    </location>
</feature>
<reference evidence="11 13" key="2">
    <citation type="submission" date="2018-06" db="EMBL/GenBank/DDBJ databases">
        <authorList>
            <consortium name="Pathogen Informatics"/>
            <person name="Doyle S."/>
        </authorList>
    </citation>
    <scope>NUCLEOTIDE SEQUENCE [LARGE SCALE GENOMIC DNA]</scope>
    <source>
        <strain evidence="11 13">NCTC10293</strain>
    </source>
</reference>
<evidence type="ECO:0000256" key="9">
    <source>
        <dbReference type="SAM" id="Phobius"/>
    </source>
</evidence>
<evidence type="ECO:0000313" key="11">
    <source>
        <dbReference type="EMBL" id="STZ09860.1"/>
    </source>
</evidence>
<comment type="subcellular location">
    <subcellularLocation>
        <location evidence="2">Cell membrane</location>
        <topology evidence="2">Multi-pass membrane protein</topology>
    </subcellularLocation>
</comment>
<dbReference type="NCBIfam" id="TIGR04408">
    <property type="entry name" value="LptG_lptG"/>
    <property type="match status" value="1"/>
</dbReference>
<evidence type="ECO:0000256" key="5">
    <source>
        <dbReference type="ARBA" id="ARBA00022692"/>
    </source>
</evidence>
<dbReference type="InterPro" id="IPR005495">
    <property type="entry name" value="LptG/LptF_permease"/>
</dbReference>
<feature type="transmembrane region" description="Helical" evidence="9">
    <location>
        <begin position="95"/>
        <end position="118"/>
    </location>
</feature>
<evidence type="ECO:0000256" key="4">
    <source>
        <dbReference type="ARBA" id="ARBA00022475"/>
    </source>
</evidence>
<dbReference type="PANTHER" id="PTHR33529:SF2">
    <property type="entry name" value="LIPOPOLYSACCHARIDE EXPORT SYSTEM PERMEASE PROTEIN LPTG"/>
    <property type="match status" value="1"/>
</dbReference>
<dbReference type="EMBL" id="MUXU01000039">
    <property type="protein sequence ID" value="OOR89416.1"/>
    <property type="molecule type" value="Genomic_DNA"/>
</dbReference>
<dbReference type="GO" id="GO:0015920">
    <property type="term" value="P:lipopolysaccharide transport"/>
    <property type="evidence" value="ECO:0007669"/>
    <property type="project" value="TreeGrafter"/>
</dbReference>
<feature type="transmembrane region" description="Helical" evidence="9">
    <location>
        <begin position="292"/>
        <end position="311"/>
    </location>
</feature>
<evidence type="ECO:0000256" key="2">
    <source>
        <dbReference type="ARBA" id="ARBA00004651"/>
    </source>
</evidence>
<evidence type="ECO:0000256" key="1">
    <source>
        <dbReference type="ARBA" id="ARBA00002265"/>
    </source>
</evidence>
<gene>
    <name evidence="11" type="primary">lptG</name>
    <name evidence="10" type="ORF">B0181_06975</name>
    <name evidence="11" type="ORF">NCTC10293_00171</name>
</gene>
<dbReference type="PANTHER" id="PTHR33529">
    <property type="entry name" value="SLR0882 PROTEIN-RELATED"/>
    <property type="match status" value="1"/>
</dbReference>
<evidence type="ECO:0000256" key="6">
    <source>
        <dbReference type="ARBA" id="ARBA00022989"/>
    </source>
</evidence>